<dbReference type="GO" id="GO:0015986">
    <property type="term" value="P:proton motive force-driven ATP synthesis"/>
    <property type="evidence" value="ECO:0007669"/>
    <property type="project" value="UniProtKB-UniRule"/>
</dbReference>
<dbReference type="PANTHER" id="PTHR12700">
    <property type="entry name" value="ATP SYNTHASE SUBUNIT D, MITOCHONDRIAL"/>
    <property type="match status" value="1"/>
</dbReference>
<dbReference type="FunCoup" id="A0A1Y2FCV9">
    <property type="interactions" value="158"/>
</dbReference>
<evidence type="ECO:0000313" key="14">
    <source>
        <dbReference type="Proteomes" id="UP000193467"/>
    </source>
</evidence>
<dbReference type="OrthoDB" id="35799at2759"/>
<dbReference type="Pfam" id="PF05873">
    <property type="entry name" value="Mt_ATP-synt_D"/>
    <property type="match status" value="1"/>
</dbReference>
<reference evidence="13 14" key="1">
    <citation type="submission" date="2016-07" db="EMBL/GenBank/DDBJ databases">
        <title>Pervasive Adenine N6-methylation of Active Genes in Fungi.</title>
        <authorList>
            <consortium name="DOE Joint Genome Institute"/>
            <person name="Mondo S.J."/>
            <person name="Dannebaum R.O."/>
            <person name="Kuo R.C."/>
            <person name="Labutti K."/>
            <person name="Haridas S."/>
            <person name="Kuo A."/>
            <person name="Salamov A."/>
            <person name="Ahrendt S.R."/>
            <person name="Lipzen A."/>
            <person name="Sullivan W."/>
            <person name="Andreopoulos W.B."/>
            <person name="Clum A."/>
            <person name="Lindquist E."/>
            <person name="Daum C."/>
            <person name="Ramamoorthy G.K."/>
            <person name="Gryganskyi A."/>
            <person name="Culley D."/>
            <person name="Magnuson J.K."/>
            <person name="James T.Y."/>
            <person name="O'Malley M.A."/>
            <person name="Stajich J.E."/>
            <person name="Spatafora J.W."/>
            <person name="Visel A."/>
            <person name="Grigoriev I.V."/>
        </authorList>
    </citation>
    <scope>NUCLEOTIDE SEQUENCE [LARGE SCALE GENOMIC DNA]</scope>
    <source>
        <strain evidence="13 14">62-1032</strain>
    </source>
</reference>
<dbReference type="STRING" id="106004.A0A1Y2FCV9"/>
<comment type="function">
    <text evidence="11">Mitochondrial membrane ATP synthase (F(1)F(0) ATP synthase or Complex V) produces ATP from ADP in the presence of a proton gradient across the membrane which is generated by electron transport complexes of the respiratory chain. F-type ATPases consist of two structural domains, F(1) - containing the extramembraneous catalytic core, and F(0) - containing the membrane proton channel, linked together by a central stalk and a peripheral stalk. During catalysis, ATP synthesis in the catalytic domain of F(1) is coupled via a rotary mechanism of the central stalk subunits to proton translocation.</text>
</comment>
<evidence type="ECO:0000313" key="13">
    <source>
        <dbReference type="EMBL" id="ORY81752.1"/>
    </source>
</evidence>
<protein>
    <recommendedName>
        <fullName evidence="3 11">ATP synthase subunit d, mitochondrial</fullName>
    </recommendedName>
</protein>
<dbReference type="InterPro" id="IPR008689">
    <property type="entry name" value="ATP_synth_F0_dsu_mt"/>
</dbReference>
<dbReference type="Gene3D" id="6.10.280.70">
    <property type="match status" value="1"/>
</dbReference>
<keyword evidence="14" id="KW-1185">Reference proteome</keyword>
<evidence type="ECO:0000256" key="5">
    <source>
        <dbReference type="ARBA" id="ARBA00022547"/>
    </source>
</evidence>
<keyword evidence="6 11" id="KW-0375">Hydrogen ion transport</keyword>
<organism evidence="13 14">
    <name type="scientific">Leucosporidium creatinivorum</name>
    <dbReference type="NCBI Taxonomy" id="106004"/>
    <lineage>
        <taxon>Eukaryota</taxon>
        <taxon>Fungi</taxon>
        <taxon>Dikarya</taxon>
        <taxon>Basidiomycota</taxon>
        <taxon>Pucciniomycotina</taxon>
        <taxon>Microbotryomycetes</taxon>
        <taxon>Leucosporidiales</taxon>
        <taxon>Leucosporidium</taxon>
    </lineage>
</organism>
<dbReference type="InterPro" id="IPR036228">
    <property type="entry name" value="ATP_synth_F0_dsu_sf_mt"/>
</dbReference>
<dbReference type="Proteomes" id="UP000193467">
    <property type="component" value="Unassembled WGS sequence"/>
</dbReference>
<dbReference type="GO" id="GO:0015078">
    <property type="term" value="F:proton transmembrane transporter activity"/>
    <property type="evidence" value="ECO:0007669"/>
    <property type="project" value="InterPro"/>
</dbReference>
<proteinExistence type="inferred from homology"/>
<keyword evidence="12" id="KW-0175">Coiled coil</keyword>
<keyword evidence="9 11" id="KW-0496">Mitochondrion</keyword>
<evidence type="ECO:0000256" key="10">
    <source>
        <dbReference type="ARBA" id="ARBA00023136"/>
    </source>
</evidence>
<evidence type="ECO:0000256" key="2">
    <source>
        <dbReference type="ARBA" id="ARBA00006842"/>
    </source>
</evidence>
<sequence length="171" mass="18668">MSAAAVVVDWGRITTKLGLHKETLAALSAFRKRAADARLAHSTYSSAPKSIDFEHYRALLKNKDVVAEGEKLFKAFKPVDYDVKAQLKAIDAFEGKAVASAQETATKIEAELGNLNATLKNIEDARPFDQLTLDDVSKARPEITKAVETMVSKGKWTVPGYVEKFGNLSAI</sequence>
<evidence type="ECO:0000256" key="3">
    <source>
        <dbReference type="ARBA" id="ARBA00021688"/>
    </source>
</evidence>
<evidence type="ECO:0000256" key="7">
    <source>
        <dbReference type="ARBA" id="ARBA00022792"/>
    </source>
</evidence>
<dbReference type="SUPFAM" id="SSF161065">
    <property type="entry name" value="ATP synthase D chain-like"/>
    <property type="match status" value="1"/>
</dbReference>
<dbReference type="GO" id="GO:0045259">
    <property type="term" value="C:proton-transporting ATP synthase complex"/>
    <property type="evidence" value="ECO:0007669"/>
    <property type="project" value="UniProtKB-KW"/>
</dbReference>
<comment type="similarity">
    <text evidence="2 11">Belongs to the ATPase d subunit family.</text>
</comment>
<keyword evidence="5" id="KW-0138">CF(0)</keyword>
<gene>
    <name evidence="13" type="ORF">BCR35DRAFT_352264</name>
</gene>
<dbReference type="PIRSF" id="PIRSF005514">
    <property type="entry name" value="ATPase_F0_D_mt"/>
    <property type="match status" value="1"/>
</dbReference>
<comment type="subcellular location">
    <subcellularLocation>
        <location evidence="1 11">Mitochondrion inner membrane</location>
    </subcellularLocation>
</comment>
<dbReference type="AlphaFoldDB" id="A0A1Y2FCV9"/>
<evidence type="ECO:0000256" key="8">
    <source>
        <dbReference type="ARBA" id="ARBA00023065"/>
    </source>
</evidence>
<comment type="caution">
    <text evidence="13">The sequence shown here is derived from an EMBL/GenBank/DDBJ whole genome shotgun (WGS) entry which is preliminary data.</text>
</comment>
<evidence type="ECO:0000256" key="6">
    <source>
        <dbReference type="ARBA" id="ARBA00022781"/>
    </source>
</evidence>
<evidence type="ECO:0000256" key="4">
    <source>
        <dbReference type="ARBA" id="ARBA00022448"/>
    </source>
</evidence>
<name>A0A1Y2FCV9_9BASI</name>
<dbReference type="GO" id="GO:0005743">
    <property type="term" value="C:mitochondrial inner membrane"/>
    <property type="evidence" value="ECO:0007669"/>
    <property type="project" value="UniProtKB-SubCell"/>
</dbReference>
<accession>A0A1Y2FCV9</accession>
<evidence type="ECO:0000256" key="9">
    <source>
        <dbReference type="ARBA" id="ARBA00023128"/>
    </source>
</evidence>
<keyword evidence="7 11" id="KW-0999">Mitochondrion inner membrane</keyword>
<dbReference type="InParanoid" id="A0A1Y2FCV9"/>
<feature type="coiled-coil region" evidence="12">
    <location>
        <begin position="98"/>
        <end position="125"/>
    </location>
</feature>
<keyword evidence="10 11" id="KW-0472">Membrane</keyword>
<evidence type="ECO:0000256" key="11">
    <source>
        <dbReference type="PIRNR" id="PIRNR005514"/>
    </source>
</evidence>
<keyword evidence="4 11" id="KW-0813">Transport</keyword>
<evidence type="ECO:0000256" key="1">
    <source>
        <dbReference type="ARBA" id="ARBA00004273"/>
    </source>
</evidence>
<dbReference type="EMBL" id="MCGR01000022">
    <property type="protein sequence ID" value="ORY81752.1"/>
    <property type="molecule type" value="Genomic_DNA"/>
</dbReference>
<keyword evidence="8 11" id="KW-0406">Ion transport</keyword>
<evidence type="ECO:0000256" key="12">
    <source>
        <dbReference type="SAM" id="Coils"/>
    </source>
</evidence>